<dbReference type="PROSITE" id="PS50082">
    <property type="entry name" value="WD_REPEATS_2"/>
    <property type="match status" value="2"/>
</dbReference>
<name>A0A671LJE1_9TELE</name>
<dbReference type="InterPro" id="IPR011047">
    <property type="entry name" value="Quinoprotein_ADH-like_sf"/>
</dbReference>
<dbReference type="AlphaFoldDB" id="A0A671LJE1"/>
<dbReference type="InterPro" id="IPR056162">
    <property type="entry name" value="WD40_MABP1-WDR62_2nd"/>
</dbReference>
<dbReference type="Ensembl" id="ENSSANT00000019683.1">
    <property type="protein sequence ID" value="ENSSANP00000018449.1"/>
    <property type="gene ID" value="ENSSANG00000009545.1"/>
</dbReference>
<gene>
    <name evidence="4" type="primary">LOC107689307</name>
</gene>
<proteinExistence type="predicted"/>
<feature type="repeat" description="WD" evidence="1">
    <location>
        <begin position="475"/>
        <end position="508"/>
    </location>
</feature>
<feature type="compositionally biased region" description="Low complexity" evidence="2">
    <location>
        <begin position="571"/>
        <end position="585"/>
    </location>
</feature>
<dbReference type="SUPFAM" id="SSF50998">
    <property type="entry name" value="Quinoprotein alcohol dehydrogenase-like"/>
    <property type="match status" value="1"/>
</dbReference>
<feature type="compositionally biased region" description="Polar residues" evidence="2">
    <location>
        <begin position="651"/>
        <end position="667"/>
    </location>
</feature>
<feature type="compositionally biased region" description="Low complexity" evidence="2">
    <location>
        <begin position="716"/>
        <end position="728"/>
    </location>
</feature>
<dbReference type="PANTHER" id="PTHR44813:SF1">
    <property type="entry name" value="MITOGEN-ACTIVATED PROTEIN KINASE-BINDING PROTEIN 1"/>
    <property type="match status" value="1"/>
</dbReference>
<dbReference type="PANTHER" id="PTHR44813">
    <property type="entry name" value="MITOGEN-ACTIVATED PROTEIN KINASE-BINDING PROTEIN 1"/>
    <property type="match status" value="1"/>
</dbReference>
<organism evidence="4 5">
    <name type="scientific">Sinocyclocheilus anshuiensis</name>
    <dbReference type="NCBI Taxonomy" id="1608454"/>
    <lineage>
        <taxon>Eukaryota</taxon>
        <taxon>Metazoa</taxon>
        <taxon>Chordata</taxon>
        <taxon>Craniata</taxon>
        <taxon>Vertebrata</taxon>
        <taxon>Euteleostomi</taxon>
        <taxon>Actinopterygii</taxon>
        <taxon>Neopterygii</taxon>
        <taxon>Teleostei</taxon>
        <taxon>Ostariophysi</taxon>
        <taxon>Cypriniformes</taxon>
        <taxon>Cyprinidae</taxon>
        <taxon>Cyprininae</taxon>
        <taxon>Sinocyclocheilus</taxon>
    </lineage>
</organism>
<dbReference type="InterPro" id="IPR015943">
    <property type="entry name" value="WD40/YVTN_repeat-like_dom_sf"/>
</dbReference>
<feature type="region of interest" description="Disordered" evidence="2">
    <location>
        <begin position="629"/>
        <end position="670"/>
    </location>
</feature>
<evidence type="ECO:0000259" key="3">
    <source>
        <dbReference type="Pfam" id="PF24782"/>
    </source>
</evidence>
<dbReference type="SMART" id="SM00320">
    <property type="entry name" value="WD40"/>
    <property type="match status" value="9"/>
</dbReference>
<feature type="region of interest" description="Disordered" evidence="2">
    <location>
        <begin position="711"/>
        <end position="755"/>
    </location>
</feature>
<accession>A0A671LJE1</accession>
<keyword evidence="5" id="KW-1185">Reference proteome</keyword>
<feature type="repeat" description="WD" evidence="1">
    <location>
        <begin position="195"/>
        <end position="217"/>
    </location>
</feature>
<evidence type="ECO:0000256" key="1">
    <source>
        <dbReference type="PROSITE-ProRule" id="PRU00221"/>
    </source>
</evidence>
<feature type="compositionally biased region" description="Polar residues" evidence="2">
    <location>
        <begin position="591"/>
        <end position="613"/>
    </location>
</feature>
<dbReference type="GO" id="GO:0046330">
    <property type="term" value="P:positive regulation of JNK cascade"/>
    <property type="evidence" value="ECO:0007669"/>
    <property type="project" value="TreeGrafter"/>
</dbReference>
<protein>
    <submittedName>
        <fullName evidence="4">Mitogen-activated protein kinase-binding protein 1-like</fullName>
    </submittedName>
</protein>
<feature type="domain" description="MABP1/WDR62 second WD40" evidence="3">
    <location>
        <begin position="174"/>
        <end position="508"/>
    </location>
</feature>
<dbReference type="InterPro" id="IPR055292">
    <property type="entry name" value="MABP1"/>
</dbReference>
<feature type="compositionally biased region" description="Low complexity" evidence="2">
    <location>
        <begin position="739"/>
        <end position="749"/>
    </location>
</feature>
<dbReference type="Pfam" id="PF24782">
    <property type="entry name" value="WD40_MABP1-WDR62_2nd"/>
    <property type="match status" value="1"/>
</dbReference>
<dbReference type="GO" id="GO:0005737">
    <property type="term" value="C:cytoplasm"/>
    <property type="evidence" value="ECO:0007669"/>
    <property type="project" value="TreeGrafter"/>
</dbReference>
<feature type="region of interest" description="Disordered" evidence="2">
    <location>
        <begin position="787"/>
        <end position="813"/>
    </location>
</feature>
<dbReference type="Pfam" id="PF00400">
    <property type="entry name" value="WD40"/>
    <property type="match status" value="1"/>
</dbReference>
<dbReference type="PROSITE" id="PS50294">
    <property type="entry name" value="WD_REPEATS_REGION"/>
    <property type="match status" value="1"/>
</dbReference>
<reference evidence="4" key="1">
    <citation type="submission" date="2025-08" db="UniProtKB">
        <authorList>
            <consortium name="Ensembl"/>
        </authorList>
    </citation>
    <scope>IDENTIFICATION</scope>
</reference>
<evidence type="ECO:0000313" key="5">
    <source>
        <dbReference type="Proteomes" id="UP000472260"/>
    </source>
</evidence>
<keyword evidence="1" id="KW-0853">WD repeat</keyword>
<feature type="compositionally biased region" description="Low complexity" evidence="2">
    <location>
        <begin position="636"/>
        <end position="650"/>
    </location>
</feature>
<reference evidence="4" key="2">
    <citation type="submission" date="2025-09" db="UniProtKB">
        <authorList>
            <consortium name="Ensembl"/>
        </authorList>
    </citation>
    <scope>IDENTIFICATION</scope>
</reference>
<evidence type="ECO:0000313" key="4">
    <source>
        <dbReference type="Ensembl" id="ENSSANP00000018449.1"/>
    </source>
</evidence>
<dbReference type="GO" id="GO:0043124">
    <property type="term" value="P:negative regulation of canonical NF-kappaB signal transduction"/>
    <property type="evidence" value="ECO:0007669"/>
    <property type="project" value="TreeGrafter"/>
</dbReference>
<dbReference type="InterPro" id="IPR001680">
    <property type="entry name" value="WD40_rpt"/>
</dbReference>
<sequence>MNATVPLLGRAGLLGELRNNFFSDVACGKGRKANSTFCITSSGLLCEFNDKRMLDKWVELRTSMATSLSVSEDLIFCGCADGTVRAFSPTDLHFIYTLPHPHSLGTDIATVTEASHLFAYKKNVRYPDTVAVSYDPTNRWLSCVYSDHSLYVWDVRDLRKVGKVYSALYHSACVWSVEVYPETRDGESRLSPGSFLSCSSDNTIRLWNTDAQNTTLSRNVISNDLQKVIYMDSNTSSLLDTECTISSNSEKVDPQTSDNRTGIRTICVSPDGLHLASGDRNGTLRIHDLESMEEILDVQAHDSEILCLEYSKPETGLKLLATASRDRLIHVLDADQEYSLLQTLDEHSSSITAVRFAVRMISCGADKSIYFRTAQKTEEGTAFTRAHHIVRKTTLHDMDVDPTQKYAVIGCQDRSIRIFNICNGKQKKVYKGSQGEDGTVIKVQTDPSGLYVATSCSDKNISIFDFYTGECVANMFGHSEIVTGMKFTNDCKNLISVSGDSCIFVWRLCPELTINMRQRLSDLKQNSKPQKTPPNKQHTLRYKANHSFVAFAITQLEMTPDHPQMQRPRRSLPTVPLTSPTTTLPRDIATPTKSRSRSYMSPTTSSMAKMTRSVSMGDNLNVVELEDTGSSDLHRGSSSNSSNPQSASQSKPTTPVAQVSSPNTSASPFPGPYAAVIPTLSAGSTGNSSSRGLQVKLTGSARPLLHIDIPNPIPDKPLLSSLSPCSKTKLAKKEKEPSSRTPTTPSSNPGAVHLPNSIVQPVTAVCLNTSETPDQIELSMVLVPSQTKNLTEDELHSHTEPRKEDTAEAECPPMSQCSLSVLQSSSGSQDSGLLGHQSSLVASSVLLRLGLSKHFFTKGLWPLSSSTSTITSFISSSPSPPINYYHLQGEACSY</sequence>
<feature type="compositionally biased region" description="Basic and acidic residues" evidence="2">
    <location>
        <begin position="790"/>
        <end position="806"/>
    </location>
</feature>
<dbReference type="Gene3D" id="2.130.10.10">
    <property type="entry name" value="YVTN repeat-like/Quinoprotein amine dehydrogenase"/>
    <property type="match status" value="3"/>
</dbReference>
<feature type="region of interest" description="Disordered" evidence="2">
    <location>
        <begin position="559"/>
        <end position="613"/>
    </location>
</feature>
<dbReference type="Proteomes" id="UP000472260">
    <property type="component" value="Unassembled WGS sequence"/>
</dbReference>
<evidence type="ECO:0000256" key="2">
    <source>
        <dbReference type="SAM" id="MobiDB-lite"/>
    </source>
</evidence>